<keyword evidence="2" id="KW-1185">Reference proteome</keyword>
<organism evidence="1 2">
    <name type="scientific">[Myrmecia] bisecta</name>
    <dbReference type="NCBI Taxonomy" id="41462"/>
    <lineage>
        <taxon>Eukaryota</taxon>
        <taxon>Viridiplantae</taxon>
        <taxon>Chlorophyta</taxon>
        <taxon>core chlorophytes</taxon>
        <taxon>Trebouxiophyceae</taxon>
        <taxon>Trebouxiales</taxon>
        <taxon>Trebouxiaceae</taxon>
        <taxon>Myrmecia</taxon>
    </lineage>
</organism>
<reference evidence="1 2" key="1">
    <citation type="journal article" date="2024" name="Nat. Commun.">
        <title>Phylogenomics reveals the evolutionary origins of lichenization in chlorophyte algae.</title>
        <authorList>
            <person name="Puginier C."/>
            <person name="Libourel C."/>
            <person name="Otte J."/>
            <person name="Skaloud P."/>
            <person name="Haon M."/>
            <person name="Grisel S."/>
            <person name="Petersen M."/>
            <person name="Berrin J.G."/>
            <person name="Delaux P.M."/>
            <person name="Dal Grande F."/>
            <person name="Keller J."/>
        </authorList>
    </citation>
    <scope>NUCLEOTIDE SEQUENCE [LARGE SCALE GENOMIC DNA]</scope>
    <source>
        <strain evidence="1 2">SAG 2043</strain>
    </source>
</reference>
<evidence type="ECO:0000313" key="2">
    <source>
        <dbReference type="Proteomes" id="UP001489004"/>
    </source>
</evidence>
<dbReference type="EMBL" id="JALJOR010000003">
    <property type="protein sequence ID" value="KAK9819609.1"/>
    <property type="molecule type" value="Genomic_DNA"/>
</dbReference>
<proteinExistence type="predicted"/>
<dbReference type="Proteomes" id="UP001489004">
    <property type="component" value="Unassembled WGS sequence"/>
</dbReference>
<accession>A0AAW1QDW7</accession>
<dbReference type="AlphaFoldDB" id="A0AAW1QDW7"/>
<protein>
    <submittedName>
        <fullName evidence="1">Uncharacterized protein</fullName>
    </submittedName>
</protein>
<comment type="caution">
    <text evidence="1">The sequence shown here is derived from an EMBL/GenBank/DDBJ whole genome shotgun (WGS) entry which is preliminary data.</text>
</comment>
<sequence>MNVLALRDYRLLLAQASDQPSQRRQQQFLEYCALHCAAEQIAALHKARFGLTSTLHLLAQTFLDAPIQAAPRPGGVS</sequence>
<evidence type="ECO:0000313" key="1">
    <source>
        <dbReference type="EMBL" id="KAK9819609.1"/>
    </source>
</evidence>
<gene>
    <name evidence="1" type="ORF">WJX72_000275</name>
</gene>
<name>A0AAW1QDW7_9CHLO</name>